<dbReference type="EMBL" id="SDGV01000015">
    <property type="protein sequence ID" value="THB61150.1"/>
    <property type="molecule type" value="Genomic_DNA"/>
</dbReference>
<dbReference type="PANTHER" id="PTHR43415">
    <property type="entry name" value="SPERMIDINE N(1)-ACETYLTRANSFERASE"/>
    <property type="match status" value="1"/>
</dbReference>
<dbReference type="RefSeq" id="WP_136136845.1">
    <property type="nucleotide sequence ID" value="NZ_SDGV01000015.1"/>
</dbReference>
<dbReference type="Gene3D" id="3.40.630.30">
    <property type="match status" value="1"/>
</dbReference>
<dbReference type="InterPro" id="IPR016181">
    <property type="entry name" value="Acyl_CoA_acyltransferase"/>
</dbReference>
<feature type="domain" description="N-acetyltransferase" evidence="1">
    <location>
        <begin position="7"/>
        <end position="171"/>
    </location>
</feature>
<dbReference type="GO" id="GO:0016747">
    <property type="term" value="F:acyltransferase activity, transferring groups other than amino-acyl groups"/>
    <property type="evidence" value="ECO:0007669"/>
    <property type="project" value="InterPro"/>
</dbReference>
<dbReference type="Proteomes" id="UP000310506">
    <property type="component" value="Unassembled WGS sequence"/>
</dbReference>
<dbReference type="AlphaFoldDB" id="A0A4S3B5K7"/>
<dbReference type="OrthoDB" id="9795206at2"/>
<dbReference type="InterPro" id="IPR000182">
    <property type="entry name" value="GNAT_dom"/>
</dbReference>
<keyword evidence="3" id="KW-1185">Reference proteome</keyword>
<dbReference type="SUPFAM" id="SSF55729">
    <property type="entry name" value="Acyl-CoA N-acyltransferases (Nat)"/>
    <property type="match status" value="1"/>
</dbReference>
<name>A0A4S3B5K7_9ENTE</name>
<dbReference type="PANTHER" id="PTHR43415:SF3">
    <property type="entry name" value="GNAT-FAMILY ACETYLTRANSFERASE"/>
    <property type="match status" value="1"/>
</dbReference>
<dbReference type="Pfam" id="PF13302">
    <property type="entry name" value="Acetyltransf_3"/>
    <property type="match status" value="1"/>
</dbReference>
<accession>A0A4S3B5K7</accession>
<gene>
    <name evidence="2" type="ORF">ESZ54_06420</name>
</gene>
<organism evidence="2 3">
    <name type="scientific">Vagococcus silagei</name>
    <dbReference type="NCBI Taxonomy" id="2508885"/>
    <lineage>
        <taxon>Bacteria</taxon>
        <taxon>Bacillati</taxon>
        <taxon>Bacillota</taxon>
        <taxon>Bacilli</taxon>
        <taxon>Lactobacillales</taxon>
        <taxon>Enterococcaceae</taxon>
        <taxon>Vagococcus</taxon>
    </lineage>
</organism>
<reference evidence="2 3" key="1">
    <citation type="submission" date="2019-01" db="EMBL/GenBank/DDBJ databases">
        <title>Vagococcus silagei sp. nov. isolated from brewer's grain.</title>
        <authorList>
            <person name="Guu J.-R."/>
        </authorList>
    </citation>
    <scope>NUCLEOTIDE SEQUENCE [LARGE SCALE GENOMIC DNA]</scope>
    <source>
        <strain evidence="2 3">2B-2</strain>
    </source>
</reference>
<dbReference type="PROSITE" id="PS51186">
    <property type="entry name" value="GNAT"/>
    <property type="match status" value="1"/>
</dbReference>
<proteinExistence type="predicted"/>
<evidence type="ECO:0000259" key="1">
    <source>
        <dbReference type="PROSITE" id="PS51186"/>
    </source>
</evidence>
<evidence type="ECO:0000313" key="2">
    <source>
        <dbReference type="EMBL" id="THB61150.1"/>
    </source>
</evidence>
<protein>
    <submittedName>
        <fullName evidence="2">N-acetyltransferase</fullName>
    </submittedName>
</protein>
<comment type="caution">
    <text evidence="2">The sequence shown here is derived from an EMBL/GenBank/DDBJ whole genome shotgun (WGS) entry which is preliminary data.</text>
</comment>
<sequence length="178" mass="20392">MFSGEKIKFRKLVPADAESYHEWRNDFSVMRSTSPYLDLYSSMETEEFVTMISTSANAKSYMIETKENEKPIGVVSLINLDFKNRSAECVIDIGDKSMWGKGIGFEAMSLLVHYAFSELNLHRLSLQVFSFNQNAISLYEKIGFKVEGQSREALYRDGQYHDVILMGLLKDEAKLETN</sequence>
<keyword evidence="2" id="KW-0808">Transferase</keyword>
<evidence type="ECO:0000313" key="3">
    <source>
        <dbReference type="Proteomes" id="UP000310506"/>
    </source>
</evidence>